<proteinExistence type="predicted"/>
<accession>A0A6A5X567</accession>
<sequence length="194" mass="22569">MDDRRPANSPRVWRDVVNQETALRDAYKELVVRRDDDLDKIYRLKNELEALKADLEFTMENIAGLENQRASVEQKNAILKSELAGLGEQKNNALRHKLITVSRQHEELITKSKAQHRTNLRMSTDLSLLRKAKDRLQTTILKLENETEDLQIVSIAQYEELQTLLGYKHGMDAYVLDVIEAKNELYDSLESYRE</sequence>
<dbReference type="Proteomes" id="UP000799779">
    <property type="component" value="Unassembled WGS sequence"/>
</dbReference>
<reference evidence="2" key="1">
    <citation type="journal article" date="2020" name="Stud. Mycol.">
        <title>101 Dothideomycetes genomes: a test case for predicting lifestyles and emergence of pathogens.</title>
        <authorList>
            <person name="Haridas S."/>
            <person name="Albert R."/>
            <person name="Binder M."/>
            <person name="Bloem J."/>
            <person name="Labutti K."/>
            <person name="Salamov A."/>
            <person name="Andreopoulos B."/>
            <person name="Baker S."/>
            <person name="Barry K."/>
            <person name="Bills G."/>
            <person name="Bluhm B."/>
            <person name="Cannon C."/>
            <person name="Castanera R."/>
            <person name="Culley D."/>
            <person name="Daum C."/>
            <person name="Ezra D."/>
            <person name="Gonzalez J."/>
            <person name="Henrissat B."/>
            <person name="Kuo A."/>
            <person name="Liang C."/>
            <person name="Lipzen A."/>
            <person name="Lutzoni F."/>
            <person name="Magnuson J."/>
            <person name="Mondo S."/>
            <person name="Nolan M."/>
            <person name="Ohm R."/>
            <person name="Pangilinan J."/>
            <person name="Park H.-J."/>
            <person name="Ramirez L."/>
            <person name="Alfaro M."/>
            <person name="Sun H."/>
            <person name="Tritt A."/>
            <person name="Yoshinaga Y."/>
            <person name="Zwiers L.-H."/>
            <person name="Turgeon B."/>
            <person name="Goodwin S."/>
            <person name="Spatafora J."/>
            <person name="Crous P."/>
            <person name="Grigoriev I."/>
        </authorList>
    </citation>
    <scope>NUCLEOTIDE SEQUENCE</scope>
    <source>
        <strain evidence="2">CBS 123094</strain>
    </source>
</reference>
<dbReference type="EMBL" id="ML977556">
    <property type="protein sequence ID" value="KAF2008036.1"/>
    <property type="molecule type" value="Genomic_DNA"/>
</dbReference>
<evidence type="ECO:0000313" key="3">
    <source>
        <dbReference type="Proteomes" id="UP000799779"/>
    </source>
</evidence>
<feature type="coiled-coil region" evidence="1">
    <location>
        <begin position="34"/>
        <end position="82"/>
    </location>
</feature>
<keyword evidence="3" id="KW-1185">Reference proteome</keyword>
<evidence type="ECO:0000256" key="1">
    <source>
        <dbReference type="SAM" id="Coils"/>
    </source>
</evidence>
<name>A0A6A5X567_9PLEO</name>
<feature type="coiled-coil region" evidence="1">
    <location>
        <begin position="126"/>
        <end position="153"/>
    </location>
</feature>
<evidence type="ECO:0000313" key="2">
    <source>
        <dbReference type="EMBL" id="KAF2008036.1"/>
    </source>
</evidence>
<gene>
    <name evidence="2" type="ORF">P154DRAFT_568859</name>
</gene>
<organism evidence="2 3">
    <name type="scientific">Amniculicola lignicola CBS 123094</name>
    <dbReference type="NCBI Taxonomy" id="1392246"/>
    <lineage>
        <taxon>Eukaryota</taxon>
        <taxon>Fungi</taxon>
        <taxon>Dikarya</taxon>
        <taxon>Ascomycota</taxon>
        <taxon>Pezizomycotina</taxon>
        <taxon>Dothideomycetes</taxon>
        <taxon>Pleosporomycetidae</taxon>
        <taxon>Pleosporales</taxon>
        <taxon>Amniculicolaceae</taxon>
        <taxon>Amniculicola</taxon>
    </lineage>
</organism>
<keyword evidence="1" id="KW-0175">Coiled coil</keyword>
<protein>
    <submittedName>
        <fullName evidence="2">Uncharacterized protein</fullName>
    </submittedName>
</protein>
<dbReference type="AlphaFoldDB" id="A0A6A5X567"/>